<organism evidence="2 3">
    <name type="scientific">Dendrothele bispora (strain CBS 962.96)</name>
    <dbReference type="NCBI Taxonomy" id="1314807"/>
    <lineage>
        <taxon>Eukaryota</taxon>
        <taxon>Fungi</taxon>
        <taxon>Dikarya</taxon>
        <taxon>Basidiomycota</taxon>
        <taxon>Agaricomycotina</taxon>
        <taxon>Agaricomycetes</taxon>
        <taxon>Agaricomycetidae</taxon>
        <taxon>Agaricales</taxon>
        <taxon>Agaricales incertae sedis</taxon>
        <taxon>Dendrothele</taxon>
    </lineage>
</organism>
<gene>
    <name evidence="2" type="ORF">K435DRAFT_786356</name>
</gene>
<sequence>MYKVFSIVSLLFVVQGLVGGVMGQTQCTSSADGPSGKICCTNLAAPDSDGCITPIKFGVLAPFVSLD</sequence>
<dbReference type="EMBL" id="ML180244">
    <property type="protein sequence ID" value="THU78194.1"/>
    <property type="molecule type" value="Genomic_DNA"/>
</dbReference>
<feature type="chain" id="PRO_5020454198" description="Hydrophobin" evidence="1">
    <location>
        <begin position="24"/>
        <end position="67"/>
    </location>
</feature>
<dbReference type="AlphaFoldDB" id="A0A4S8KR16"/>
<proteinExistence type="predicted"/>
<protein>
    <recommendedName>
        <fullName evidence="4">Hydrophobin</fullName>
    </recommendedName>
</protein>
<evidence type="ECO:0000313" key="2">
    <source>
        <dbReference type="EMBL" id="THU78194.1"/>
    </source>
</evidence>
<feature type="non-terminal residue" evidence="2">
    <location>
        <position position="67"/>
    </location>
</feature>
<keyword evidence="1" id="KW-0732">Signal</keyword>
<evidence type="ECO:0000256" key="1">
    <source>
        <dbReference type="SAM" id="SignalP"/>
    </source>
</evidence>
<name>A0A4S8KR16_DENBC</name>
<evidence type="ECO:0000313" key="3">
    <source>
        <dbReference type="Proteomes" id="UP000297245"/>
    </source>
</evidence>
<accession>A0A4S8KR16</accession>
<keyword evidence="3" id="KW-1185">Reference proteome</keyword>
<reference evidence="2 3" key="1">
    <citation type="journal article" date="2019" name="Nat. Ecol. Evol.">
        <title>Megaphylogeny resolves global patterns of mushroom evolution.</title>
        <authorList>
            <person name="Varga T."/>
            <person name="Krizsan K."/>
            <person name="Foldi C."/>
            <person name="Dima B."/>
            <person name="Sanchez-Garcia M."/>
            <person name="Sanchez-Ramirez S."/>
            <person name="Szollosi G.J."/>
            <person name="Szarkandi J.G."/>
            <person name="Papp V."/>
            <person name="Albert L."/>
            <person name="Andreopoulos W."/>
            <person name="Angelini C."/>
            <person name="Antonin V."/>
            <person name="Barry K.W."/>
            <person name="Bougher N.L."/>
            <person name="Buchanan P."/>
            <person name="Buyck B."/>
            <person name="Bense V."/>
            <person name="Catcheside P."/>
            <person name="Chovatia M."/>
            <person name="Cooper J."/>
            <person name="Damon W."/>
            <person name="Desjardin D."/>
            <person name="Finy P."/>
            <person name="Geml J."/>
            <person name="Haridas S."/>
            <person name="Hughes K."/>
            <person name="Justo A."/>
            <person name="Karasinski D."/>
            <person name="Kautmanova I."/>
            <person name="Kiss B."/>
            <person name="Kocsube S."/>
            <person name="Kotiranta H."/>
            <person name="LaButti K.M."/>
            <person name="Lechner B.E."/>
            <person name="Liimatainen K."/>
            <person name="Lipzen A."/>
            <person name="Lukacs Z."/>
            <person name="Mihaltcheva S."/>
            <person name="Morgado L.N."/>
            <person name="Niskanen T."/>
            <person name="Noordeloos M.E."/>
            <person name="Ohm R.A."/>
            <person name="Ortiz-Santana B."/>
            <person name="Ovrebo C."/>
            <person name="Racz N."/>
            <person name="Riley R."/>
            <person name="Savchenko A."/>
            <person name="Shiryaev A."/>
            <person name="Soop K."/>
            <person name="Spirin V."/>
            <person name="Szebenyi C."/>
            <person name="Tomsovsky M."/>
            <person name="Tulloss R.E."/>
            <person name="Uehling J."/>
            <person name="Grigoriev I.V."/>
            <person name="Vagvolgyi C."/>
            <person name="Papp T."/>
            <person name="Martin F.M."/>
            <person name="Miettinen O."/>
            <person name="Hibbett D.S."/>
            <person name="Nagy L.G."/>
        </authorList>
    </citation>
    <scope>NUCLEOTIDE SEQUENCE [LARGE SCALE GENOMIC DNA]</scope>
    <source>
        <strain evidence="2 3">CBS 962.96</strain>
    </source>
</reference>
<feature type="signal peptide" evidence="1">
    <location>
        <begin position="1"/>
        <end position="23"/>
    </location>
</feature>
<dbReference type="Proteomes" id="UP000297245">
    <property type="component" value="Unassembled WGS sequence"/>
</dbReference>
<evidence type="ECO:0008006" key="4">
    <source>
        <dbReference type="Google" id="ProtNLM"/>
    </source>
</evidence>